<dbReference type="CDD" id="cd04301">
    <property type="entry name" value="NAT_SF"/>
    <property type="match status" value="1"/>
</dbReference>
<dbReference type="HOGENOM" id="CLU_096795_3_0_9"/>
<dbReference type="Gene3D" id="3.40.630.30">
    <property type="match status" value="1"/>
</dbReference>
<evidence type="ECO:0000313" key="3">
    <source>
        <dbReference type="Proteomes" id="UP000019426"/>
    </source>
</evidence>
<evidence type="ECO:0000259" key="1">
    <source>
        <dbReference type="PROSITE" id="PS51186"/>
    </source>
</evidence>
<dbReference type="GO" id="GO:0016747">
    <property type="term" value="F:acyltransferase activity, transferring groups other than amino-acyl groups"/>
    <property type="evidence" value="ECO:0007669"/>
    <property type="project" value="InterPro"/>
</dbReference>
<dbReference type="eggNOG" id="COG0456">
    <property type="taxonomic scope" value="Bacteria"/>
</dbReference>
<organism evidence="2 3">
    <name type="scientific">Clostridium bornimense</name>
    <dbReference type="NCBI Taxonomy" id="1216932"/>
    <lineage>
        <taxon>Bacteria</taxon>
        <taxon>Bacillati</taxon>
        <taxon>Bacillota</taxon>
        <taxon>Clostridia</taxon>
        <taxon>Eubacteriales</taxon>
        <taxon>Clostridiaceae</taxon>
        <taxon>Clostridium</taxon>
    </lineage>
</organism>
<dbReference type="SUPFAM" id="SSF55729">
    <property type="entry name" value="Acyl-CoA N-acyltransferases (Nat)"/>
    <property type="match status" value="1"/>
</dbReference>
<dbReference type="InterPro" id="IPR000182">
    <property type="entry name" value="GNAT_dom"/>
</dbReference>
<accession>W6RZE5</accession>
<dbReference type="EMBL" id="HG917869">
    <property type="protein sequence ID" value="CDM70021.1"/>
    <property type="molecule type" value="Genomic_DNA"/>
</dbReference>
<keyword evidence="3" id="KW-1185">Reference proteome</keyword>
<sequence>MMITIRKANKEDAKKLKEVSDKAFLSDYVKYGECPGYGQTIEKICTTIVDPKRDVFAILCDGEVVGKISVVKENRERNYLGCLCIIPEYENLGIGQKAMRYIENYYKCIKSWYLVTPADKLRNHYFYKKCGYSITGKQMDGKVEVVTFEKIIK</sequence>
<dbReference type="RefSeq" id="WP_044040194.1">
    <property type="nucleotide sequence ID" value="NZ_HG917869.1"/>
</dbReference>
<evidence type="ECO:0000313" key="2">
    <source>
        <dbReference type="EMBL" id="CDM70021.1"/>
    </source>
</evidence>
<dbReference type="PROSITE" id="PS51186">
    <property type="entry name" value="GNAT"/>
    <property type="match status" value="1"/>
</dbReference>
<dbReference type="Proteomes" id="UP000019426">
    <property type="component" value="Chromosome M2/40_rep2"/>
</dbReference>
<protein>
    <recommendedName>
        <fullName evidence="1">N-acetyltransferase domain-containing protein</fullName>
    </recommendedName>
</protein>
<name>W6RZE5_9CLOT</name>
<dbReference type="AlphaFoldDB" id="W6RZE5"/>
<dbReference type="KEGG" id="clt:CM240_2904"/>
<feature type="domain" description="N-acetyltransferase" evidence="1">
    <location>
        <begin position="3"/>
        <end position="153"/>
    </location>
</feature>
<dbReference type="STRING" id="1216932.CM240_2904"/>
<proteinExistence type="predicted"/>
<dbReference type="OrthoDB" id="9786032at2"/>
<dbReference type="Pfam" id="PF00583">
    <property type="entry name" value="Acetyltransf_1"/>
    <property type="match status" value="1"/>
</dbReference>
<dbReference type="PATRIC" id="fig|1216932.3.peg.2870"/>
<dbReference type="InterPro" id="IPR016181">
    <property type="entry name" value="Acyl_CoA_acyltransferase"/>
</dbReference>
<gene>
    <name evidence="2" type="ORF">CM240_2904</name>
</gene>
<reference evidence="2 3" key="1">
    <citation type="submission" date="2013-11" db="EMBL/GenBank/DDBJ databases">
        <title>Complete genome sequence of Clostridum sp. M2/40.</title>
        <authorList>
            <person name="Wibberg D."/>
            <person name="Puehler A."/>
            <person name="Schlueter A."/>
        </authorList>
    </citation>
    <scope>NUCLEOTIDE SEQUENCE [LARGE SCALE GENOMIC DNA]</scope>
    <source>
        <strain evidence="3">M2/40</strain>
    </source>
</reference>